<evidence type="ECO:0000313" key="2">
    <source>
        <dbReference type="Proteomes" id="UP000266841"/>
    </source>
</evidence>
<organism evidence="1 2">
    <name type="scientific">Thalassiosira oceanica</name>
    <name type="common">Marine diatom</name>
    <dbReference type="NCBI Taxonomy" id="159749"/>
    <lineage>
        <taxon>Eukaryota</taxon>
        <taxon>Sar</taxon>
        <taxon>Stramenopiles</taxon>
        <taxon>Ochrophyta</taxon>
        <taxon>Bacillariophyta</taxon>
        <taxon>Coscinodiscophyceae</taxon>
        <taxon>Thalassiosirophycidae</taxon>
        <taxon>Thalassiosirales</taxon>
        <taxon>Thalassiosiraceae</taxon>
        <taxon>Thalassiosira</taxon>
    </lineage>
</organism>
<dbReference type="AlphaFoldDB" id="K0SR84"/>
<keyword evidence="2" id="KW-1185">Reference proteome</keyword>
<reference evidence="1 2" key="1">
    <citation type="journal article" date="2012" name="Genome Biol.">
        <title>Genome and low-iron response of an oceanic diatom adapted to chronic iron limitation.</title>
        <authorList>
            <person name="Lommer M."/>
            <person name="Specht M."/>
            <person name="Roy A.S."/>
            <person name="Kraemer L."/>
            <person name="Andreson R."/>
            <person name="Gutowska M.A."/>
            <person name="Wolf J."/>
            <person name="Bergner S.V."/>
            <person name="Schilhabel M.B."/>
            <person name="Klostermeier U.C."/>
            <person name="Beiko R.G."/>
            <person name="Rosenstiel P."/>
            <person name="Hippler M."/>
            <person name="Laroche J."/>
        </authorList>
    </citation>
    <scope>NUCLEOTIDE SEQUENCE [LARGE SCALE GENOMIC DNA]</scope>
    <source>
        <strain evidence="1 2">CCMP1005</strain>
    </source>
</reference>
<dbReference type="EMBL" id="AGNL01012378">
    <property type="protein sequence ID" value="EJK67915.1"/>
    <property type="molecule type" value="Genomic_DNA"/>
</dbReference>
<accession>K0SR84</accession>
<protein>
    <submittedName>
        <fullName evidence="1">Uncharacterized protein</fullName>
    </submittedName>
</protein>
<dbReference type="Proteomes" id="UP000266841">
    <property type="component" value="Unassembled WGS sequence"/>
</dbReference>
<gene>
    <name evidence="1" type="ORF">THAOC_10974</name>
</gene>
<comment type="caution">
    <text evidence="1">The sequence shown here is derived from an EMBL/GenBank/DDBJ whole genome shotgun (WGS) entry which is preliminary data.</text>
</comment>
<proteinExistence type="predicted"/>
<sequence length="112" mass="12476">MLKLRQGHGNIPLALTPTLSLHAHTKARGTKFALPSIFYLPVEESTLDNDEPGLPPPPLFHDHPQHVEDTVDLPVSVDVHANHRRRGVRQRLLAKGAQGRHLVGPEDVDERE</sequence>
<name>K0SR84_THAOC</name>
<evidence type="ECO:0000313" key="1">
    <source>
        <dbReference type="EMBL" id="EJK67915.1"/>
    </source>
</evidence>